<dbReference type="NCBIfam" id="TIGR00088">
    <property type="entry name" value="trmD"/>
    <property type="match status" value="1"/>
</dbReference>
<evidence type="ECO:0000256" key="1">
    <source>
        <dbReference type="ARBA" id="ARBA00002634"/>
    </source>
</evidence>
<evidence type="ECO:0000256" key="10">
    <source>
        <dbReference type="ARBA" id="ARBA00022691"/>
    </source>
</evidence>
<dbReference type="Gene3D" id="1.10.1270.20">
    <property type="entry name" value="tRNA(m1g37)methyltransferase, domain 2"/>
    <property type="match status" value="1"/>
</dbReference>
<dbReference type="EMBL" id="LBVW01000004">
    <property type="protein sequence ID" value="KKQ94083.1"/>
    <property type="molecule type" value="Genomic_DNA"/>
</dbReference>
<evidence type="ECO:0000256" key="12">
    <source>
        <dbReference type="ARBA" id="ARBA00029736"/>
    </source>
</evidence>
<sequence length="257" mass="29537">MKIDILTLFPEMFKGPFDESIIKRAREKGLVEVNTHNIRDWAQDKHKMVDDRPFGGGPGMVLMVEPIDRALHELKNERTKELKNPTSLKLRESSKKTKLLITNYQLPKVILLDAAGKTFNQKEAERLAKYEHLILISGHYKGIDERVRVHLVDEEISIGDYVLTGGELPAMVITDAIVRLVPGVIGKEESLKKESFSDFDSPGVPRLLGFPQYTRPENYNDWKVPEVLLSGNHKEIEKWRKEKAFEKTKQKRPDLLK</sequence>
<evidence type="ECO:0000256" key="6">
    <source>
        <dbReference type="ARBA" id="ARBA00014679"/>
    </source>
</evidence>
<evidence type="ECO:0000256" key="9">
    <source>
        <dbReference type="ARBA" id="ARBA00022679"/>
    </source>
</evidence>
<comment type="catalytic activity">
    <reaction evidence="14 15 17">
        <text>guanosine(37) in tRNA + S-adenosyl-L-methionine = N(1)-methylguanosine(37) in tRNA + S-adenosyl-L-homocysteine + H(+)</text>
        <dbReference type="Rhea" id="RHEA:36899"/>
        <dbReference type="Rhea" id="RHEA-COMP:10145"/>
        <dbReference type="Rhea" id="RHEA-COMP:10147"/>
        <dbReference type="ChEBI" id="CHEBI:15378"/>
        <dbReference type="ChEBI" id="CHEBI:57856"/>
        <dbReference type="ChEBI" id="CHEBI:59789"/>
        <dbReference type="ChEBI" id="CHEBI:73542"/>
        <dbReference type="ChEBI" id="CHEBI:74269"/>
        <dbReference type="EC" id="2.1.1.228"/>
    </reaction>
</comment>
<dbReference type="PIRSF" id="PIRSF000386">
    <property type="entry name" value="tRNA_mtase"/>
    <property type="match status" value="1"/>
</dbReference>
<feature type="binding site" evidence="15 16">
    <location>
        <begin position="158"/>
        <end position="163"/>
    </location>
    <ligand>
        <name>S-adenosyl-L-methionine</name>
        <dbReference type="ChEBI" id="CHEBI:59789"/>
    </ligand>
</feature>
<dbReference type="InterPro" id="IPR029026">
    <property type="entry name" value="tRNA_m1G_MTases_N"/>
</dbReference>
<evidence type="ECO:0000256" key="13">
    <source>
        <dbReference type="ARBA" id="ARBA00033392"/>
    </source>
</evidence>
<dbReference type="InterPro" id="IPR002649">
    <property type="entry name" value="tRNA_m1G_MeTrfase_TrmD"/>
</dbReference>
<name>A0A0G0LQC7_9BACT</name>
<evidence type="ECO:0000256" key="5">
    <source>
        <dbReference type="ARBA" id="ARBA00012807"/>
    </source>
</evidence>
<evidence type="ECO:0000256" key="15">
    <source>
        <dbReference type="HAMAP-Rule" id="MF_00605"/>
    </source>
</evidence>
<dbReference type="FunFam" id="3.40.1280.10:FF:000001">
    <property type="entry name" value="tRNA (guanine-N(1)-)-methyltransferase"/>
    <property type="match status" value="1"/>
</dbReference>
<dbReference type="SUPFAM" id="SSF75217">
    <property type="entry name" value="alpha/beta knot"/>
    <property type="match status" value="1"/>
</dbReference>
<evidence type="ECO:0000259" key="18">
    <source>
        <dbReference type="Pfam" id="PF01746"/>
    </source>
</evidence>
<dbReference type="PATRIC" id="fig|1618573.3.peg.340"/>
<protein>
    <recommendedName>
        <fullName evidence="6 15">tRNA (guanine-N(1)-)-methyltransferase</fullName>
        <ecNumber evidence="5 15">2.1.1.228</ecNumber>
    </recommendedName>
    <alternativeName>
        <fullName evidence="12 15">M1G-methyltransferase</fullName>
    </alternativeName>
    <alternativeName>
        <fullName evidence="13 15">tRNA [GM37] methyltransferase</fullName>
    </alternativeName>
</protein>
<dbReference type="PANTHER" id="PTHR46417:SF1">
    <property type="entry name" value="TRNA (GUANINE-N(1)-)-METHYLTRANSFERASE"/>
    <property type="match status" value="1"/>
</dbReference>
<evidence type="ECO:0000313" key="19">
    <source>
        <dbReference type="EMBL" id="KKQ94083.1"/>
    </source>
</evidence>
<feature type="binding site" evidence="15 16">
    <location>
        <position position="138"/>
    </location>
    <ligand>
        <name>S-adenosyl-L-methionine</name>
        <dbReference type="ChEBI" id="CHEBI:59789"/>
    </ligand>
</feature>
<evidence type="ECO:0000256" key="8">
    <source>
        <dbReference type="ARBA" id="ARBA00022603"/>
    </source>
</evidence>
<comment type="subcellular location">
    <subcellularLocation>
        <location evidence="2 15 17">Cytoplasm</location>
    </subcellularLocation>
</comment>
<dbReference type="Pfam" id="PF01746">
    <property type="entry name" value="tRNA_m1G_MT"/>
    <property type="match status" value="1"/>
</dbReference>
<evidence type="ECO:0000256" key="11">
    <source>
        <dbReference type="ARBA" id="ARBA00022694"/>
    </source>
</evidence>
<dbReference type="GO" id="GO:0052906">
    <property type="term" value="F:tRNA (guanine(37)-N1)-methyltransferase activity"/>
    <property type="evidence" value="ECO:0007669"/>
    <property type="project" value="UniProtKB-UniRule"/>
</dbReference>
<dbReference type="InterPro" id="IPR029028">
    <property type="entry name" value="Alpha/beta_knot_MTases"/>
</dbReference>
<proteinExistence type="inferred from homology"/>
<dbReference type="Gene3D" id="3.40.1280.10">
    <property type="match status" value="1"/>
</dbReference>
<feature type="domain" description="tRNA methyltransferase TRMD/TRM10-type" evidence="18">
    <location>
        <begin position="1"/>
        <end position="257"/>
    </location>
</feature>
<comment type="similarity">
    <text evidence="3 15 17">Belongs to the RNA methyltransferase TrmD family.</text>
</comment>
<gene>
    <name evidence="15" type="primary">trmD</name>
    <name evidence="19" type="ORF">UT19_C0004G0044</name>
</gene>
<comment type="function">
    <text evidence="1 15 17">Specifically methylates guanosine-37 in various tRNAs.</text>
</comment>
<organism evidence="19 20">
    <name type="scientific">Candidatus Woesebacteria bacterium GW2011_GWB1_39_10b</name>
    <dbReference type="NCBI Taxonomy" id="1618573"/>
    <lineage>
        <taxon>Bacteria</taxon>
        <taxon>Candidatus Woeseibacteriota</taxon>
    </lineage>
</organism>
<keyword evidence="10 15" id="KW-0949">S-adenosyl-L-methionine</keyword>
<dbReference type="InterPro" id="IPR016009">
    <property type="entry name" value="tRNA_MeTrfase_TRMD/TRM10"/>
</dbReference>
<evidence type="ECO:0000256" key="17">
    <source>
        <dbReference type="RuleBase" id="RU003464"/>
    </source>
</evidence>
<keyword evidence="7 15" id="KW-0963">Cytoplasm</keyword>
<dbReference type="InterPro" id="IPR023148">
    <property type="entry name" value="tRNA_m1G_MeTrfase_C_sf"/>
</dbReference>
<dbReference type="GO" id="GO:0002939">
    <property type="term" value="P:tRNA N1-guanine methylation"/>
    <property type="evidence" value="ECO:0007669"/>
    <property type="project" value="TreeGrafter"/>
</dbReference>
<evidence type="ECO:0000313" key="20">
    <source>
        <dbReference type="Proteomes" id="UP000034932"/>
    </source>
</evidence>
<evidence type="ECO:0000256" key="16">
    <source>
        <dbReference type="PIRSR" id="PIRSR000386-1"/>
    </source>
</evidence>
<dbReference type="EC" id="2.1.1.228" evidence="5 15"/>
<reference evidence="19 20" key="1">
    <citation type="journal article" date="2015" name="Nature">
        <title>rRNA introns, odd ribosomes, and small enigmatic genomes across a large radiation of phyla.</title>
        <authorList>
            <person name="Brown C.T."/>
            <person name="Hug L.A."/>
            <person name="Thomas B.C."/>
            <person name="Sharon I."/>
            <person name="Castelle C.J."/>
            <person name="Singh A."/>
            <person name="Wilkins M.J."/>
            <person name="Williams K.H."/>
            <person name="Banfield J.F."/>
        </authorList>
    </citation>
    <scope>NUCLEOTIDE SEQUENCE [LARGE SCALE GENOMIC DNA]</scope>
</reference>
<evidence type="ECO:0000256" key="3">
    <source>
        <dbReference type="ARBA" id="ARBA00007630"/>
    </source>
</evidence>
<dbReference type="NCBIfam" id="NF000648">
    <property type="entry name" value="PRK00026.1"/>
    <property type="match status" value="1"/>
</dbReference>
<evidence type="ECO:0000256" key="2">
    <source>
        <dbReference type="ARBA" id="ARBA00004496"/>
    </source>
</evidence>
<dbReference type="AlphaFoldDB" id="A0A0G0LQC7"/>
<evidence type="ECO:0000256" key="14">
    <source>
        <dbReference type="ARBA" id="ARBA00047783"/>
    </source>
</evidence>
<dbReference type="Proteomes" id="UP000034932">
    <property type="component" value="Unassembled WGS sequence"/>
</dbReference>
<dbReference type="GO" id="GO:0005829">
    <property type="term" value="C:cytosol"/>
    <property type="evidence" value="ECO:0007669"/>
    <property type="project" value="TreeGrafter"/>
</dbReference>
<comment type="caution">
    <text evidence="19">The sequence shown here is derived from an EMBL/GenBank/DDBJ whole genome shotgun (WGS) entry which is preliminary data.</text>
</comment>
<accession>A0A0G0LQC7</accession>
<keyword evidence="9 15" id="KW-0808">Transferase</keyword>
<dbReference type="PANTHER" id="PTHR46417">
    <property type="entry name" value="TRNA (GUANINE-N(1)-)-METHYLTRANSFERASE"/>
    <property type="match status" value="1"/>
</dbReference>
<keyword evidence="11 15" id="KW-0819">tRNA processing</keyword>
<comment type="subunit">
    <text evidence="4 15 17">Homodimer.</text>
</comment>
<keyword evidence="8 15" id="KW-0489">Methyltransferase</keyword>
<dbReference type="HAMAP" id="MF_00605">
    <property type="entry name" value="TrmD"/>
    <property type="match status" value="1"/>
</dbReference>
<evidence type="ECO:0000256" key="7">
    <source>
        <dbReference type="ARBA" id="ARBA00022490"/>
    </source>
</evidence>
<evidence type="ECO:0000256" key="4">
    <source>
        <dbReference type="ARBA" id="ARBA00011738"/>
    </source>
</evidence>
<dbReference type="STRING" id="1618573.UT19_C0004G0044"/>
<dbReference type="CDD" id="cd18080">
    <property type="entry name" value="TrmD-like"/>
    <property type="match status" value="1"/>
</dbReference>